<protein>
    <submittedName>
        <fullName evidence="2">Uncharacterized protein</fullName>
    </submittedName>
</protein>
<evidence type="ECO:0000313" key="3">
    <source>
        <dbReference type="Proteomes" id="UP000326759"/>
    </source>
</evidence>
<evidence type="ECO:0000313" key="2">
    <source>
        <dbReference type="EMBL" id="KAB7494999.1"/>
    </source>
</evidence>
<keyword evidence="3" id="KW-1185">Reference proteome</keyword>
<accession>A0A5N5SN25</accession>
<dbReference type="EMBL" id="SEYY01023236">
    <property type="protein sequence ID" value="KAB7494999.1"/>
    <property type="molecule type" value="Genomic_DNA"/>
</dbReference>
<organism evidence="2 3">
    <name type="scientific">Armadillidium nasatum</name>
    <dbReference type="NCBI Taxonomy" id="96803"/>
    <lineage>
        <taxon>Eukaryota</taxon>
        <taxon>Metazoa</taxon>
        <taxon>Ecdysozoa</taxon>
        <taxon>Arthropoda</taxon>
        <taxon>Crustacea</taxon>
        <taxon>Multicrustacea</taxon>
        <taxon>Malacostraca</taxon>
        <taxon>Eumalacostraca</taxon>
        <taxon>Peracarida</taxon>
        <taxon>Isopoda</taxon>
        <taxon>Oniscidea</taxon>
        <taxon>Crinocheta</taxon>
        <taxon>Armadillidiidae</taxon>
        <taxon>Armadillidium</taxon>
    </lineage>
</organism>
<comment type="caution">
    <text evidence="2">The sequence shown here is derived from an EMBL/GenBank/DDBJ whole genome shotgun (WGS) entry which is preliminary data.</text>
</comment>
<feature type="chain" id="PRO_5024431550" evidence="1">
    <location>
        <begin position="24"/>
        <end position="101"/>
    </location>
</feature>
<sequence length="101" mass="11830">MNSIRAILGFVFLFSYFSFNFIGQDYPAPPRDCEFYDKLLGCSATDYWNAFHCHIPCEFADDYNHPCDFCCLNNNFDDISKYSLVCYEYCGDRSYRCGPLK</sequence>
<dbReference type="AlphaFoldDB" id="A0A5N5SN25"/>
<reference evidence="2 3" key="1">
    <citation type="journal article" date="2019" name="PLoS Biol.">
        <title>Sex chromosomes control vertical transmission of feminizing Wolbachia symbionts in an isopod.</title>
        <authorList>
            <person name="Becking T."/>
            <person name="Chebbi M.A."/>
            <person name="Giraud I."/>
            <person name="Moumen B."/>
            <person name="Laverre T."/>
            <person name="Caubet Y."/>
            <person name="Peccoud J."/>
            <person name="Gilbert C."/>
            <person name="Cordaux R."/>
        </authorList>
    </citation>
    <scope>NUCLEOTIDE SEQUENCE [LARGE SCALE GENOMIC DNA]</scope>
    <source>
        <strain evidence="2">ANa2</strain>
        <tissue evidence="2">Whole body excluding digestive tract and cuticle</tissue>
    </source>
</reference>
<proteinExistence type="predicted"/>
<feature type="signal peptide" evidence="1">
    <location>
        <begin position="1"/>
        <end position="23"/>
    </location>
</feature>
<gene>
    <name evidence="2" type="ORF">Anas_10762</name>
</gene>
<keyword evidence="1" id="KW-0732">Signal</keyword>
<dbReference type="Proteomes" id="UP000326759">
    <property type="component" value="Unassembled WGS sequence"/>
</dbReference>
<evidence type="ECO:0000256" key="1">
    <source>
        <dbReference type="SAM" id="SignalP"/>
    </source>
</evidence>
<name>A0A5N5SN25_9CRUS</name>